<organism evidence="1 2">
    <name type="scientific">Ruminiclostridium herbifermentans</name>
    <dbReference type="NCBI Taxonomy" id="2488810"/>
    <lineage>
        <taxon>Bacteria</taxon>
        <taxon>Bacillati</taxon>
        <taxon>Bacillota</taxon>
        <taxon>Clostridia</taxon>
        <taxon>Eubacteriales</taxon>
        <taxon>Oscillospiraceae</taxon>
        <taxon>Ruminiclostridium</taxon>
    </lineage>
</organism>
<gene>
    <name evidence="1" type="ORF">EHE19_008665</name>
</gene>
<name>A0A4U7JJC7_9FIRM</name>
<sequence>MRLDINLLNSSYSSTEKSIPVVIKLSSDEEVEIAEKIDLREILLLQGEDAKVGTYTSCRLGLPRDTFIVSKQKPHYIVYDVYEDCSDIDIEPGEYDISIKLKAFVKVDEDKFETIELSGKKAITIE</sequence>
<dbReference type="AlphaFoldDB" id="A0A4U7JJC7"/>
<dbReference type="KEGG" id="rher:EHE19_008665"/>
<reference evidence="1 2" key="1">
    <citation type="submission" date="2020-09" db="EMBL/GenBank/DDBJ databases">
        <title>Characterization and genome sequencing of Ruminiclostridium sp. nov. MA18.</title>
        <authorList>
            <person name="Rettenmaier R."/>
            <person name="Kowollik M.-L."/>
            <person name="Liebl W."/>
            <person name="Zverlov V."/>
        </authorList>
    </citation>
    <scope>NUCLEOTIDE SEQUENCE [LARGE SCALE GENOMIC DNA]</scope>
    <source>
        <strain evidence="1 2">MA18</strain>
    </source>
</reference>
<keyword evidence="2" id="KW-1185">Reference proteome</keyword>
<dbReference type="Proteomes" id="UP000306409">
    <property type="component" value="Chromosome"/>
</dbReference>
<evidence type="ECO:0000313" key="1">
    <source>
        <dbReference type="EMBL" id="QNU68453.1"/>
    </source>
</evidence>
<dbReference type="RefSeq" id="WP_137696317.1">
    <property type="nucleotide sequence ID" value="NZ_CP061336.1"/>
</dbReference>
<proteinExistence type="predicted"/>
<evidence type="ECO:0000313" key="2">
    <source>
        <dbReference type="Proteomes" id="UP000306409"/>
    </source>
</evidence>
<dbReference type="EMBL" id="CP061336">
    <property type="protein sequence ID" value="QNU68453.1"/>
    <property type="molecule type" value="Genomic_DNA"/>
</dbReference>
<accession>A0A4U7JJC7</accession>
<dbReference type="OrthoDB" id="3034824at2"/>
<protein>
    <submittedName>
        <fullName evidence="1">Uncharacterized protein</fullName>
    </submittedName>
</protein>